<reference evidence="1 2" key="1">
    <citation type="submission" date="2019-09" db="EMBL/GenBank/DDBJ databases">
        <title>H2 Metabolism Revealed by Metagenomic Analysis in Subglacial Sediment of East Antarctica.</title>
        <authorList>
            <person name="Yang Z."/>
            <person name="Zhang Y."/>
            <person name="Lv Y."/>
            <person name="Yan W."/>
            <person name="Xiao X."/>
            <person name="Sun B."/>
            <person name="Ma H."/>
        </authorList>
    </citation>
    <scope>NUCLEOTIDE SEQUENCE [LARGE SCALE GENOMIC DNA]</scope>
    <source>
        <strain evidence="1">Bin2_2</strain>
    </source>
</reference>
<organism evidence="1 2">
    <name type="scientific">Sulfuriferula multivorans</name>
    <dbReference type="NCBI Taxonomy" id="1559896"/>
    <lineage>
        <taxon>Bacteria</taxon>
        <taxon>Pseudomonadati</taxon>
        <taxon>Pseudomonadota</taxon>
        <taxon>Betaproteobacteria</taxon>
        <taxon>Nitrosomonadales</taxon>
        <taxon>Sulfuricellaceae</taxon>
        <taxon>Sulfuriferula</taxon>
    </lineage>
</organism>
<name>A0A7C9KYR1_9PROT</name>
<sequence length="101" mass="11079">MKAILINPENRSIDAIDFGDHDDLVRLIGFDTLESDAVGTTGDRLYFDEECFLRGTSGRFQIDTIIPVSGKGVIVGTTEDGNTLSDVVTGIDELRSRIKFL</sequence>
<dbReference type="EMBL" id="JAAFGW010000137">
    <property type="protein sequence ID" value="NDP48610.1"/>
    <property type="molecule type" value="Genomic_DNA"/>
</dbReference>
<comment type="caution">
    <text evidence="1">The sequence shown here is derived from an EMBL/GenBank/DDBJ whole genome shotgun (WGS) entry which is preliminary data.</text>
</comment>
<dbReference type="AlphaFoldDB" id="A0A7C9KYR1"/>
<dbReference type="Proteomes" id="UP000483432">
    <property type="component" value="Unassembled WGS sequence"/>
</dbReference>
<proteinExistence type="predicted"/>
<gene>
    <name evidence="1" type="ORF">GZ085_09535</name>
</gene>
<protein>
    <submittedName>
        <fullName evidence="1">Uncharacterized protein</fullName>
    </submittedName>
</protein>
<evidence type="ECO:0000313" key="1">
    <source>
        <dbReference type="EMBL" id="NDP48610.1"/>
    </source>
</evidence>
<accession>A0A7C9KYR1</accession>
<evidence type="ECO:0000313" key="2">
    <source>
        <dbReference type="Proteomes" id="UP000483432"/>
    </source>
</evidence>